<dbReference type="Proteomes" id="UP000703269">
    <property type="component" value="Unassembled WGS sequence"/>
</dbReference>
<dbReference type="PANTHER" id="PTHR28015:SF1">
    <property type="entry name" value="ATP SYNTHASE ASSEMBLY FACTOR FMC1, MITOCHONDRIAL"/>
    <property type="match status" value="1"/>
</dbReference>
<organism evidence="1 2">
    <name type="scientific">Phanerochaete sordida</name>
    <dbReference type="NCBI Taxonomy" id="48140"/>
    <lineage>
        <taxon>Eukaryota</taxon>
        <taxon>Fungi</taxon>
        <taxon>Dikarya</taxon>
        <taxon>Basidiomycota</taxon>
        <taxon>Agaricomycotina</taxon>
        <taxon>Agaricomycetes</taxon>
        <taxon>Polyporales</taxon>
        <taxon>Phanerochaetaceae</taxon>
        <taxon>Phanerochaete</taxon>
    </lineage>
</organism>
<accession>A0A9P3L724</accession>
<keyword evidence="2" id="KW-1185">Reference proteome</keyword>
<comment type="caution">
    <text evidence="1">The sequence shown here is derived from an EMBL/GenBank/DDBJ whole genome shotgun (WGS) entry which is preliminary data.</text>
</comment>
<dbReference type="EMBL" id="BPQB01000001">
    <property type="protein sequence ID" value="GJE84596.1"/>
    <property type="molecule type" value="Genomic_DNA"/>
</dbReference>
<dbReference type="InterPro" id="IPR039196">
    <property type="entry name" value="Fmc1"/>
</dbReference>
<dbReference type="OrthoDB" id="15893at2759"/>
<dbReference type="PANTHER" id="PTHR28015">
    <property type="entry name" value="ATP SYNTHASE ASSEMBLY FACTOR FMC1, MITOCHONDRIAL"/>
    <property type="match status" value="1"/>
</dbReference>
<dbReference type="Pfam" id="PF13233">
    <property type="entry name" value="Complex1_LYR_2"/>
    <property type="match status" value="1"/>
</dbReference>
<dbReference type="GO" id="GO:0033615">
    <property type="term" value="P:mitochondrial proton-transporting ATP synthase complex assembly"/>
    <property type="evidence" value="ECO:0007669"/>
    <property type="project" value="InterPro"/>
</dbReference>
<name>A0A9P3L724_9APHY</name>
<dbReference type="AlphaFoldDB" id="A0A9P3L724"/>
<gene>
    <name evidence="1" type="ORF">PsYK624_006720</name>
</gene>
<proteinExistence type="predicted"/>
<evidence type="ECO:0000313" key="1">
    <source>
        <dbReference type="EMBL" id="GJE84596.1"/>
    </source>
</evidence>
<protein>
    <submittedName>
        <fullName evidence="1">LYR motif-containing protein</fullName>
    </submittedName>
</protein>
<dbReference type="GO" id="GO:0005759">
    <property type="term" value="C:mitochondrial matrix"/>
    <property type="evidence" value="ECO:0007669"/>
    <property type="project" value="TreeGrafter"/>
</dbReference>
<evidence type="ECO:0000313" key="2">
    <source>
        <dbReference type="Proteomes" id="UP000703269"/>
    </source>
</evidence>
<sequence length="105" mass="12152">MSSPSLQAYRRVVREINRAAIAPRATRNPVVASSFRKLYEQNRDNESFAHDMQNALTFMHSQRMHKVLLDRYNPLHDLSPEERIKATARRVGLDMPVNSSDDKDN</sequence>
<reference evidence="1 2" key="1">
    <citation type="submission" date="2021-08" db="EMBL/GenBank/DDBJ databases">
        <title>Draft Genome Sequence of Phanerochaete sordida strain YK-624.</title>
        <authorList>
            <person name="Mori T."/>
            <person name="Dohra H."/>
            <person name="Suzuki T."/>
            <person name="Kawagishi H."/>
            <person name="Hirai H."/>
        </authorList>
    </citation>
    <scope>NUCLEOTIDE SEQUENCE [LARGE SCALE GENOMIC DNA]</scope>
    <source>
        <strain evidence="1 2">YK-624</strain>
    </source>
</reference>